<evidence type="ECO:0000256" key="5">
    <source>
        <dbReference type="ARBA" id="ARBA00022842"/>
    </source>
</evidence>
<keyword evidence="4" id="KW-0479">Metal-binding</keyword>
<evidence type="ECO:0000256" key="3">
    <source>
        <dbReference type="ARBA" id="ARBA00022679"/>
    </source>
</evidence>
<comment type="catalytic activity">
    <reaction evidence="6">
        <text>[protein]-peptidylproline (omega=180) = [protein]-peptidylproline (omega=0)</text>
        <dbReference type="Rhea" id="RHEA:16237"/>
        <dbReference type="Rhea" id="RHEA-COMP:10747"/>
        <dbReference type="Rhea" id="RHEA-COMP:10748"/>
        <dbReference type="ChEBI" id="CHEBI:83833"/>
        <dbReference type="ChEBI" id="CHEBI:83834"/>
        <dbReference type="EC" id="5.2.1.8"/>
    </reaction>
</comment>
<dbReference type="GO" id="GO:0032259">
    <property type="term" value="P:methylation"/>
    <property type="evidence" value="ECO:0007669"/>
    <property type="project" value="UniProtKB-KW"/>
</dbReference>
<keyword evidence="5" id="KW-0460">Magnesium</keyword>
<keyword evidence="11" id="KW-1185">Reference proteome</keyword>
<evidence type="ECO:0000313" key="10">
    <source>
        <dbReference type="EMBL" id="THG01759.1"/>
    </source>
</evidence>
<reference evidence="10 11" key="1">
    <citation type="journal article" date="2018" name="Proc. Natl. Acad. Sci. U.S.A.">
        <title>Draft genome sequence of Camellia sinensis var. sinensis provides insights into the evolution of the tea genome and tea quality.</title>
        <authorList>
            <person name="Wei C."/>
            <person name="Yang H."/>
            <person name="Wang S."/>
            <person name="Zhao J."/>
            <person name="Liu C."/>
            <person name="Gao L."/>
            <person name="Xia E."/>
            <person name="Lu Y."/>
            <person name="Tai Y."/>
            <person name="She G."/>
            <person name="Sun J."/>
            <person name="Cao H."/>
            <person name="Tong W."/>
            <person name="Gao Q."/>
            <person name="Li Y."/>
            <person name="Deng W."/>
            <person name="Jiang X."/>
            <person name="Wang W."/>
            <person name="Chen Q."/>
            <person name="Zhang S."/>
            <person name="Li H."/>
            <person name="Wu J."/>
            <person name="Wang P."/>
            <person name="Li P."/>
            <person name="Shi C."/>
            <person name="Zheng F."/>
            <person name="Jian J."/>
            <person name="Huang B."/>
            <person name="Shan D."/>
            <person name="Shi M."/>
            <person name="Fang C."/>
            <person name="Yue Y."/>
            <person name="Li F."/>
            <person name="Li D."/>
            <person name="Wei S."/>
            <person name="Han B."/>
            <person name="Jiang C."/>
            <person name="Yin Y."/>
            <person name="Xia T."/>
            <person name="Zhang Z."/>
            <person name="Bennetzen J.L."/>
            <person name="Zhao S."/>
            <person name="Wan X."/>
        </authorList>
    </citation>
    <scope>NUCLEOTIDE SEQUENCE [LARGE SCALE GENOMIC DNA]</scope>
    <source>
        <strain evidence="11">cv. Shuchazao</strain>
        <tissue evidence="10">Leaf</tissue>
    </source>
</reference>
<feature type="transmembrane region" description="Helical" evidence="7">
    <location>
        <begin position="136"/>
        <end position="160"/>
    </location>
</feature>
<evidence type="ECO:0000256" key="7">
    <source>
        <dbReference type="SAM" id="Phobius"/>
    </source>
</evidence>
<sequence length="336" mass="37010">MAAPRLLAGLIPVPVMGIVAKCTKNTANPIGNGQVVIGLDHVIITMKKGDIAVFMLSPRLGYRAIGKNGVPSNYVIQFKVDLISRITEANVCMDGGIIKKVLEKGEQIGPLPSKFLPKIRNLNKLWHPWERKKLSILHWLIFGILLMNGVLMVLMCLTSLQSKSLQAIRTGLGLTAFGILFLFLGIILFFDKGLLAIGNAPKGLTSIEGLALNKGKIYISKTSPPIIREAYLSQFHEDFTMFLNARSQEVVPNGCMVLILRGRLSSDPSDMESCFTWELLAIAIAELVSQGLIDADKLDTFNVPSYFPLPEEVKDIVERDGSFTIDHMEGFELDTL</sequence>
<dbReference type="Pfam" id="PF03492">
    <property type="entry name" value="Methyltransf_7"/>
    <property type="match status" value="1"/>
</dbReference>
<keyword evidence="7" id="KW-0472">Membrane</keyword>
<keyword evidence="8" id="KW-0732">Signal</keyword>
<dbReference type="EMBL" id="SDRB02011342">
    <property type="protein sequence ID" value="THG01759.1"/>
    <property type="molecule type" value="Genomic_DNA"/>
</dbReference>
<dbReference type="GO" id="GO:0046872">
    <property type="term" value="F:metal ion binding"/>
    <property type="evidence" value="ECO:0007669"/>
    <property type="project" value="UniProtKB-KW"/>
</dbReference>
<feature type="transmembrane region" description="Helical" evidence="7">
    <location>
        <begin position="172"/>
        <end position="190"/>
    </location>
</feature>
<dbReference type="GO" id="GO:0008168">
    <property type="term" value="F:methyltransferase activity"/>
    <property type="evidence" value="ECO:0007669"/>
    <property type="project" value="UniProtKB-KW"/>
</dbReference>
<evidence type="ECO:0000256" key="2">
    <source>
        <dbReference type="ARBA" id="ARBA00022603"/>
    </source>
</evidence>
<dbReference type="InterPro" id="IPR001179">
    <property type="entry name" value="PPIase_FKBP_dom"/>
</dbReference>
<dbReference type="Gene3D" id="1.10.1200.270">
    <property type="entry name" value="Methyltransferase, alpha-helical capping domain"/>
    <property type="match status" value="1"/>
</dbReference>
<keyword evidence="3" id="KW-0808">Transferase</keyword>
<keyword evidence="6" id="KW-0413">Isomerase</keyword>
<name>A0A4S4DG86_CAMSN</name>
<evidence type="ECO:0000256" key="4">
    <source>
        <dbReference type="ARBA" id="ARBA00022723"/>
    </source>
</evidence>
<feature type="domain" description="PPIase FKBP-type" evidence="9">
    <location>
        <begin position="30"/>
        <end position="86"/>
    </location>
</feature>
<evidence type="ECO:0000256" key="8">
    <source>
        <dbReference type="SAM" id="SignalP"/>
    </source>
</evidence>
<dbReference type="Pfam" id="PF00254">
    <property type="entry name" value="FKBP_C"/>
    <property type="match status" value="1"/>
</dbReference>
<dbReference type="InterPro" id="IPR042086">
    <property type="entry name" value="MeTrfase_capping"/>
</dbReference>
<organism evidence="10 11">
    <name type="scientific">Camellia sinensis var. sinensis</name>
    <name type="common">China tea</name>
    <dbReference type="NCBI Taxonomy" id="542762"/>
    <lineage>
        <taxon>Eukaryota</taxon>
        <taxon>Viridiplantae</taxon>
        <taxon>Streptophyta</taxon>
        <taxon>Embryophyta</taxon>
        <taxon>Tracheophyta</taxon>
        <taxon>Spermatophyta</taxon>
        <taxon>Magnoliopsida</taxon>
        <taxon>eudicotyledons</taxon>
        <taxon>Gunneridae</taxon>
        <taxon>Pentapetalae</taxon>
        <taxon>asterids</taxon>
        <taxon>Ericales</taxon>
        <taxon>Theaceae</taxon>
        <taxon>Camellia</taxon>
    </lineage>
</organism>
<dbReference type="InterPro" id="IPR005299">
    <property type="entry name" value="MeTrfase_7"/>
</dbReference>
<keyword evidence="2" id="KW-0489">Methyltransferase</keyword>
<dbReference type="InterPro" id="IPR046357">
    <property type="entry name" value="PPIase_dom_sf"/>
</dbReference>
<protein>
    <recommendedName>
        <fullName evidence="6">peptidylprolyl isomerase</fullName>
        <ecNumber evidence="6">5.2.1.8</ecNumber>
    </recommendedName>
</protein>
<dbReference type="Gene3D" id="3.10.50.40">
    <property type="match status" value="1"/>
</dbReference>
<evidence type="ECO:0000256" key="6">
    <source>
        <dbReference type="PROSITE-ProRule" id="PRU00277"/>
    </source>
</evidence>
<dbReference type="EC" id="5.2.1.8" evidence="6"/>
<keyword evidence="7" id="KW-0812">Transmembrane</keyword>
<dbReference type="SUPFAM" id="SSF53335">
    <property type="entry name" value="S-adenosyl-L-methionine-dependent methyltransferases"/>
    <property type="match status" value="1"/>
</dbReference>
<dbReference type="InterPro" id="IPR029063">
    <property type="entry name" value="SAM-dependent_MTases_sf"/>
</dbReference>
<gene>
    <name evidence="10" type="ORF">TEA_008996</name>
</gene>
<evidence type="ECO:0000259" key="9">
    <source>
        <dbReference type="PROSITE" id="PS50059"/>
    </source>
</evidence>
<comment type="similarity">
    <text evidence="1">Belongs to the methyltransferase superfamily. Type-7 methyltransferase family.</text>
</comment>
<dbReference type="GO" id="GO:0003755">
    <property type="term" value="F:peptidyl-prolyl cis-trans isomerase activity"/>
    <property type="evidence" value="ECO:0007669"/>
    <property type="project" value="UniProtKB-KW"/>
</dbReference>
<keyword evidence="6" id="KW-0697">Rotamase</keyword>
<dbReference type="Proteomes" id="UP000306102">
    <property type="component" value="Unassembled WGS sequence"/>
</dbReference>
<evidence type="ECO:0000313" key="11">
    <source>
        <dbReference type="Proteomes" id="UP000306102"/>
    </source>
</evidence>
<comment type="caution">
    <text evidence="10">The sequence shown here is derived from an EMBL/GenBank/DDBJ whole genome shotgun (WGS) entry which is preliminary data.</text>
</comment>
<accession>A0A4S4DG86</accession>
<keyword evidence="7" id="KW-1133">Transmembrane helix</keyword>
<proteinExistence type="inferred from homology"/>
<feature type="signal peptide" evidence="8">
    <location>
        <begin position="1"/>
        <end position="17"/>
    </location>
</feature>
<feature type="chain" id="PRO_5020699618" description="peptidylprolyl isomerase" evidence="8">
    <location>
        <begin position="18"/>
        <end position="336"/>
    </location>
</feature>
<dbReference type="PROSITE" id="PS50059">
    <property type="entry name" value="FKBP_PPIASE"/>
    <property type="match status" value="1"/>
</dbReference>
<dbReference type="AlphaFoldDB" id="A0A4S4DG86"/>
<dbReference type="SUPFAM" id="SSF54534">
    <property type="entry name" value="FKBP-like"/>
    <property type="match status" value="1"/>
</dbReference>
<dbReference type="Gene3D" id="3.40.50.150">
    <property type="entry name" value="Vaccinia Virus protein VP39"/>
    <property type="match status" value="1"/>
</dbReference>
<evidence type="ECO:0000256" key="1">
    <source>
        <dbReference type="ARBA" id="ARBA00007967"/>
    </source>
</evidence>
<dbReference type="PANTHER" id="PTHR31009">
    <property type="entry name" value="S-ADENOSYL-L-METHIONINE:CARBOXYL METHYLTRANSFERASE FAMILY PROTEIN"/>
    <property type="match status" value="1"/>
</dbReference>